<organism evidence="1 2">
    <name type="scientific">Pseudomonas fulva</name>
    <dbReference type="NCBI Taxonomy" id="47880"/>
    <lineage>
        <taxon>Bacteria</taxon>
        <taxon>Pseudomonadati</taxon>
        <taxon>Pseudomonadota</taxon>
        <taxon>Gammaproteobacteria</taxon>
        <taxon>Pseudomonadales</taxon>
        <taxon>Pseudomonadaceae</taxon>
        <taxon>Pseudomonas</taxon>
    </lineage>
</organism>
<gene>
    <name evidence="1" type="ORF">RU08_00060</name>
</gene>
<dbReference type="EMBL" id="JXQW01000001">
    <property type="protein sequence ID" value="KIQ06608.1"/>
    <property type="molecule type" value="Genomic_DNA"/>
</dbReference>
<dbReference type="Proteomes" id="UP000032068">
    <property type="component" value="Unassembled WGS sequence"/>
</dbReference>
<dbReference type="PANTHER" id="PTHR43431">
    <property type="entry name" value="OXIDOREDUCTASE, SHORT CHAIN DEHYDROGENASE/REDUCTASE FAMILY (AFU_ORTHOLOGUE AFUA_5G14000)"/>
    <property type="match status" value="1"/>
</dbReference>
<comment type="caution">
    <text evidence="1">The sequence shown here is derived from an EMBL/GenBank/DDBJ whole genome shotgun (WGS) entry which is preliminary data.</text>
</comment>
<dbReference type="PANTHER" id="PTHR43431:SF7">
    <property type="entry name" value="OXIDOREDUCTASE, SHORT CHAIN DEHYDROGENASE_REDUCTASE FAMILY (AFU_ORTHOLOGUE AFUA_5G14000)"/>
    <property type="match status" value="1"/>
</dbReference>
<accession>A0A0D0L9F5</accession>
<dbReference type="Gene3D" id="3.40.50.720">
    <property type="entry name" value="NAD(P)-binding Rossmann-like Domain"/>
    <property type="match status" value="1"/>
</dbReference>
<dbReference type="InterPro" id="IPR002347">
    <property type="entry name" value="SDR_fam"/>
</dbReference>
<evidence type="ECO:0000313" key="1">
    <source>
        <dbReference type="EMBL" id="KIQ06608.1"/>
    </source>
</evidence>
<sequence length="235" mass="24883">MKKVIAIFGAGSGLGASVAQRFGREGYAVALVARRRNNLESLADELQGRGITALPFTADLGQLNEVAPLIEAIRSTLGRIDAIYYAPASTEAFLPASQMTVEMMRTRTDYLFLGLVAVVNEVLADFRQHGEGAVLAGFGGSAAQGIAFMSGPAPAQAAARNYLMSLHGELAQENIHVAMVTISAVIEGSAYHLSVESSESDAPDDFEMPVVDPDVLAEQLWEAANGRGEVEFVVP</sequence>
<evidence type="ECO:0000313" key="2">
    <source>
        <dbReference type="Proteomes" id="UP000032068"/>
    </source>
</evidence>
<dbReference type="AlphaFoldDB" id="A0A0D0L9F5"/>
<dbReference type="OrthoDB" id="6868829at2"/>
<dbReference type="RefSeq" id="WP_042551853.1">
    <property type="nucleotide sequence ID" value="NZ_JXQW01000001.1"/>
</dbReference>
<reference evidence="1 2" key="1">
    <citation type="submission" date="2014-12" db="EMBL/GenBank/DDBJ databases">
        <title>16Stimator: statistical estimation of ribosomal gene copy numbers from draft genome assemblies.</title>
        <authorList>
            <person name="Perisin M.A."/>
            <person name="Vetter M."/>
            <person name="Gilbert J.A."/>
            <person name="Bergelson J."/>
        </authorList>
    </citation>
    <scope>NUCLEOTIDE SEQUENCE [LARGE SCALE GENOMIC DNA]</scope>
    <source>
        <strain evidence="1 2">MEJ086</strain>
    </source>
</reference>
<proteinExistence type="predicted"/>
<dbReference type="InterPro" id="IPR036291">
    <property type="entry name" value="NAD(P)-bd_dom_sf"/>
</dbReference>
<dbReference type="SUPFAM" id="SSF51735">
    <property type="entry name" value="NAD(P)-binding Rossmann-fold domains"/>
    <property type="match status" value="1"/>
</dbReference>
<protein>
    <submittedName>
        <fullName evidence="1">Short-chain dehydrogenase</fullName>
    </submittedName>
</protein>
<dbReference type="Pfam" id="PF00106">
    <property type="entry name" value="adh_short"/>
    <property type="match status" value="1"/>
</dbReference>
<name>A0A0D0L9F5_9PSED</name>